<protein>
    <submittedName>
        <fullName evidence="3">Uncharacterized protein LOC106543136</fullName>
    </submittedName>
</protein>
<dbReference type="Proteomes" id="UP000504617">
    <property type="component" value="Unplaced"/>
</dbReference>
<organism evidence="2 3">
    <name type="scientific">Thamnophis sirtalis</name>
    <dbReference type="NCBI Taxonomy" id="35019"/>
    <lineage>
        <taxon>Eukaryota</taxon>
        <taxon>Metazoa</taxon>
        <taxon>Chordata</taxon>
        <taxon>Craniata</taxon>
        <taxon>Vertebrata</taxon>
        <taxon>Euteleostomi</taxon>
        <taxon>Lepidosauria</taxon>
        <taxon>Squamata</taxon>
        <taxon>Bifurcata</taxon>
        <taxon>Unidentata</taxon>
        <taxon>Episquamata</taxon>
        <taxon>Toxicofera</taxon>
        <taxon>Serpentes</taxon>
        <taxon>Colubroidea</taxon>
        <taxon>Colubridae</taxon>
        <taxon>Natricinae</taxon>
        <taxon>Thamnophis</taxon>
    </lineage>
</organism>
<gene>
    <name evidence="3" type="primary">LOC106543136</name>
</gene>
<feature type="compositionally biased region" description="Basic residues" evidence="1">
    <location>
        <begin position="110"/>
        <end position="122"/>
    </location>
</feature>
<keyword evidence="2" id="KW-1185">Reference proteome</keyword>
<dbReference type="AlphaFoldDB" id="A0A6I9XKI8"/>
<feature type="region of interest" description="Disordered" evidence="1">
    <location>
        <begin position="95"/>
        <end position="164"/>
    </location>
</feature>
<feature type="region of interest" description="Disordered" evidence="1">
    <location>
        <begin position="247"/>
        <end position="272"/>
    </location>
</feature>
<name>A0A6I9XKI8_9SAUR</name>
<dbReference type="RefSeq" id="XP_013914526.1">
    <property type="nucleotide sequence ID" value="XM_014059051.1"/>
</dbReference>
<evidence type="ECO:0000256" key="1">
    <source>
        <dbReference type="SAM" id="MobiDB-lite"/>
    </source>
</evidence>
<accession>A0A6I9XKI8</accession>
<reference evidence="3" key="1">
    <citation type="submission" date="2025-08" db="UniProtKB">
        <authorList>
            <consortium name="RefSeq"/>
        </authorList>
    </citation>
    <scope>IDENTIFICATION</scope>
    <source>
        <tissue evidence="3">Skeletal muscle</tissue>
    </source>
</reference>
<dbReference type="GeneID" id="106543136"/>
<evidence type="ECO:0000313" key="3">
    <source>
        <dbReference type="RefSeq" id="XP_013914526.1"/>
    </source>
</evidence>
<dbReference type="OrthoDB" id="6155277at2759"/>
<dbReference type="KEGG" id="tsr:106543136"/>
<sequence>MSPKLKISTFPGLDGLFCLTCSQIYLKQQQDLQFLHFHLETSQEKHRAGSRDGSPGMVLADLESSGDRDSLGGEVGREIPTHFVHLPDCPLKKAGHSCPAQNRQQEQQAKHGHHGPFRHPRCLRREEGMLSTPRSSGEMGERSDTQLDNPRASRSRETVWTPELTPSPRHKHWLEANVCAATVGCLAPRFFDKASGDCRDAPADLGRIPPRPCAPPPHPGNHPACSACSAVRKANLYRSNQEWTEMLKPGENNSRGLWSGESPPKPPDGPELTRFRVLAKHQSLWGSIPIPILARYFSLRAH</sequence>
<proteinExistence type="predicted"/>
<evidence type="ECO:0000313" key="2">
    <source>
        <dbReference type="Proteomes" id="UP000504617"/>
    </source>
</evidence>